<evidence type="ECO:0000313" key="5">
    <source>
        <dbReference type="Proteomes" id="UP000610303"/>
    </source>
</evidence>
<evidence type="ECO:0000313" key="4">
    <source>
        <dbReference type="EMBL" id="GGR15499.1"/>
    </source>
</evidence>
<evidence type="ECO:0000256" key="2">
    <source>
        <dbReference type="SAM" id="Phobius"/>
    </source>
</evidence>
<name>A0A918FA15_AGRME</name>
<gene>
    <name evidence="4" type="ORF">GCM10010196_05280</name>
</gene>
<dbReference type="RefSeq" id="WP_229781494.1">
    <property type="nucleotide sequence ID" value="NZ_BMRJ01000001.1"/>
</dbReference>
<feature type="domain" description="DUF4190" evidence="3">
    <location>
        <begin position="52"/>
        <end position="111"/>
    </location>
</feature>
<keyword evidence="2" id="KW-0472">Membrane</keyword>
<dbReference type="Pfam" id="PF13828">
    <property type="entry name" value="DUF4190"/>
    <property type="match status" value="1"/>
</dbReference>
<feature type="transmembrane region" description="Helical" evidence="2">
    <location>
        <begin position="52"/>
        <end position="79"/>
    </location>
</feature>
<dbReference type="AlphaFoldDB" id="A0A918FA15"/>
<reference evidence="4" key="1">
    <citation type="journal article" date="2014" name="Int. J. Syst. Evol. Microbiol.">
        <title>Complete genome sequence of Corynebacterium casei LMG S-19264T (=DSM 44701T), isolated from a smear-ripened cheese.</title>
        <authorList>
            <consortium name="US DOE Joint Genome Institute (JGI-PGF)"/>
            <person name="Walter F."/>
            <person name="Albersmeier A."/>
            <person name="Kalinowski J."/>
            <person name="Ruckert C."/>
        </authorList>
    </citation>
    <scope>NUCLEOTIDE SEQUENCE</scope>
    <source>
        <strain evidence="4">JCM 3346</strain>
    </source>
</reference>
<proteinExistence type="predicted"/>
<evidence type="ECO:0000259" key="3">
    <source>
        <dbReference type="Pfam" id="PF13828"/>
    </source>
</evidence>
<keyword evidence="2" id="KW-0812">Transmembrane</keyword>
<dbReference type="EMBL" id="BMRJ01000001">
    <property type="protein sequence ID" value="GGR15499.1"/>
    <property type="molecule type" value="Genomic_DNA"/>
</dbReference>
<organism evidence="4 5">
    <name type="scientific">Agromyces mediolanus</name>
    <name type="common">Corynebacterium mediolanum</name>
    <dbReference type="NCBI Taxonomy" id="41986"/>
    <lineage>
        <taxon>Bacteria</taxon>
        <taxon>Bacillati</taxon>
        <taxon>Actinomycetota</taxon>
        <taxon>Actinomycetes</taxon>
        <taxon>Micrococcales</taxon>
        <taxon>Microbacteriaceae</taxon>
        <taxon>Agromyces</taxon>
    </lineage>
</organism>
<keyword evidence="2" id="KW-1133">Transmembrane helix</keyword>
<evidence type="ECO:0000256" key="1">
    <source>
        <dbReference type="SAM" id="MobiDB-lite"/>
    </source>
</evidence>
<dbReference type="InterPro" id="IPR025241">
    <property type="entry name" value="DUF4190"/>
</dbReference>
<feature type="region of interest" description="Disordered" evidence="1">
    <location>
        <begin position="1"/>
        <end position="35"/>
    </location>
</feature>
<feature type="compositionally biased region" description="Polar residues" evidence="1">
    <location>
        <begin position="1"/>
        <end position="10"/>
    </location>
</feature>
<keyword evidence="5" id="KW-1185">Reference proteome</keyword>
<sequence length="133" mass="13381">MSDPRQNSDPAFTPASADFGMATSATPPEDPIVPNYVDQESRIPAPAKTNTLAVVSLVASLAGLLTGFGFLVGIICGHISLSQIKKTGEEGRGAALAGTIIGYIGIALSVIAVIVVIIVVATAATMSNVSVSG</sequence>
<accession>A0A918FA15</accession>
<reference evidence="4" key="2">
    <citation type="submission" date="2020-09" db="EMBL/GenBank/DDBJ databases">
        <authorList>
            <person name="Sun Q."/>
            <person name="Ohkuma M."/>
        </authorList>
    </citation>
    <scope>NUCLEOTIDE SEQUENCE</scope>
    <source>
        <strain evidence="4">JCM 3346</strain>
    </source>
</reference>
<feature type="transmembrane region" description="Helical" evidence="2">
    <location>
        <begin position="100"/>
        <end position="124"/>
    </location>
</feature>
<protein>
    <recommendedName>
        <fullName evidence="3">DUF4190 domain-containing protein</fullName>
    </recommendedName>
</protein>
<dbReference type="Proteomes" id="UP000610303">
    <property type="component" value="Unassembled WGS sequence"/>
</dbReference>
<comment type="caution">
    <text evidence="4">The sequence shown here is derived from an EMBL/GenBank/DDBJ whole genome shotgun (WGS) entry which is preliminary data.</text>
</comment>